<feature type="transmembrane region" description="Helical" evidence="7">
    <location>
        <begin position="350"/>
        <end position="373"/>
    </location>
</feature>
<keyword evidence="4 5" id="KW-0067">ATP-binding</keyword>
<dbReference type="SMART" id="SM00220">
    <property type="entry name" value="S_TKc"/>
    <property type="match status" value="1"/>
</dbReference>
<dbReference type="InterPro" id="IPR000719">
    <property type="entry name" value="Prot_kinase_dom"/>
</dbReference>
<keyword evidence="7" id="KW-0812">Transmembrane</keyword>
<keyword evidence="1" id="KW-0808">Transferase</keyword>
<evidence type="ECO:0000313" key="9">
    <source>
        <dbReference type="EMBL" id="GAA1681331.1"/>
    </source>
</evidence>
<dbReference type="CDD" id="cd14014">
    <property type="entry name" value="STKc_PknB_like"/>
    <property type="match status" value="1"/>
</dbReference>
<dbReference type="PROSITE" id="PS50011">
    <property type="entry name" value="PROTEIN_KINASE_DOM"/>
    <property type="match status" value="1"/>
</dbReference>
<sequence>MTETVVAGPTRPGDLLGGRYRLEQPIGEGGMGSVWRAVDTALGRTVAVKVFWGSTGGEGDATRRESEKRLLAAVSHPSLVTLFDAHIAASGPSYLVMEYVDGGTLASLIEKGPIGLRDAASLATDLGEALHVVHAAGIIHRDVKPANILLRPPLTPDHTFRAVLADFGIAYVADAARVTAPGTAIGTAAYISPEQVRGHEPTHASDIYSLGLVLLEALSGRRAYATQTPVEAIAVRLTASPVIPGDWGYGWRSLLTAMTALDPADRPDALEVARRGRDLDTADTAPALTLPVGVVVPPKPAVLPPLAAPAVPPVSAEMTQVLAAEPPSPAVTAPGLRTRHRPIRRTRPKALGLVLAAGAAAAVVIAIGSWLGVTASDPSPTFRPEVVNPAPSEPQPISETTDQPEEPATVDPSTVDPAPVEPAAPVENNSGNENAGPGNNNGNGDGNSGKGGGKGKP</sequence>
<evidence type="ECO:0000256" key="1">
    <source>
        <dbReference type="ARBA" id="ARBA00022679"/>
    </source>
</evidence>
<accession>A0ABN2H3D3</accession>
<feature type="compositionally biased region" description="Low complexity" evidence="6">
    <location>
        <begin position="417"/>
        <end position="438"/>
    </location>
</feature>
<evidence type="ECO:0000256" key="3">
    <source>
        <dbReference type="ARBA" id="ARBA00022777"/>
    </source>
</evidence>
<dbReference type="InterPro" id="IPR008271">
    <property type="entry name" value="Ser/Thr_kinase_AS"/>
</dbReference>
<dbReference type="PANTHER" id="PTHR43289:SF34">
    <property type="entry name" value="SERINE_THREONINE-PROTEIN KINASE YBDM-RELATED"/>
    <property type="match status" value="1"/>
</dbReference>
<proteinExistence type="predicted"/>
<dbReference type="Pfam" id="PF00069">
    <property type="entry name" value="Pkinase"/>
    <property type="match status" value="1"/>
</dbReference>
<keyword evidence="3 9" id="KW-0418">Kinase</keyword>
<dbReference type="InterPro" id="IPR017441">
    <property type="entry name" value="Protein_kinase_ATP_BS"/>
</dbReference>
<evidence type="ECO:0000256" key="4">
    <source>
        <dbReference type="ARBA" id="ARBA00022840"/>
    </source>
</evidence>
<dbReference type="GO" id="GO:0016301">
    <property type="term" value="F:kinase activity"/>
    <property type="evidence" value="ECO:0007669"/>
    <property type="project" value="UniProtKB-KW"/>
</dbReference>
<dbReference type="Proteomes" id="UP001500596">
    <property type="component" value="Unassembled WGS sequence"/>
</dbReference>
<reference evidence="9 10" key="1">
    <citation type="journal article" date="2019" name="Int. J. Syst. Evol. Microbiol.">
        <title>The Global Catalogue of Microorganisms (GCM) 10K type strain sequencing project: providing services to taxonomists for standard genome sequencing and annotation.</title>
        <authorList>
            <consortium name="The Broad Institute Genomics Platform"/>
            <consortium name="The Broad Institute Genome Sequencing Center for Infectious Disease"/>
            <person name="Wu L."/>
            <person name="Ma J."/>
        </authorList>
    </citation>
    <scope>NUCLEOTIDE SEQUENCE [LARGE SCALE GENOMIC DNA]</scope>
    <source>
        <strain evidence="9 10">JCM 15575</strain>
    </source>
</reference>
<dbReference type="Gene3D" id="1.10.510.10">
    <property type="entry name" value="Transferase(Phosphotransferase) domain 1"/>
    <property type="match status" value="1"/>
</dbReference>
<dbReference type="PROSITE" id="PS00107">
    <property type="entry name" value="PROTEIN_KINASE_ATP"/>
    <property type="match status" value="1"/>
</dbReference>
<dbReference type="Gene3D" id="3.30.200.20">
    <property type="entry name" value="Phosphorylase Kinase, domain 1"/>
    <property type="match status" value="1"/>
</dbReference>
<evidence type="ECO:0000256" key="2">
    <source>
        <dbReference type="ARBA" id="ARBA00022741"/>
    </source>
</evidence>
<protein>
    <submittedName>
        <fullName evidence="9">Protein kinase</fullName>
    </submittedName>
</protein>
<evidence type="ECO:0000256" key="7">
    <source>
        <dbReference type="SAM" id="Phobius"/>
    </source>
</evidence>
<keyword evidence="2 5" id="KW-0547">Nucleotide-binding</keyword>
<feature type="region of interest" description="Disordered" evidence="6">
    <location>
        <begin position="382"/>
        <end position="457"/>
    </location>
</feature>
<keyword evidence="7" id="KW-0472">Membrane</keyword>
<dbReference type="PANTHER" id="PTHR43289">
    <property type="entry name" value="MITOGEN-ACTIVATED PROTEIN KINASE KINASE KINASE 20-RELATED"/>
    <property type="match status" value="1"/>
</dbReference>
<evidence type="ECO:0000313" key="10">
    <source>
        <dbReference type="Proteomes" id="UP001500596"/>
    </source>
</evidence>
<dbReference type="SUPFAM" id="SSF56112">
    <property type="entry name" value="Protein kinase-like (PK-like)"/>
    <property type="match status" value="1"/>
</dbReference>
<keyword evidence="7" id="KW-1133">Transmembrane helix</keyword>
<dbReference type="RefSeq" id="WP_344055357.1">
    <property type="nucleotide sequence ID" value="NZ_BAAAPK010000001.1"/>
</dbReference>
<comment type="caution">
    <text evidence="9">The sequence shown here is derived from an EMBL/GenBank/DDBJ whole genome shotgun (WGS) entry which is preliminary data.</text>
</comment>
<evidence type="ECO:0000259" key="8">
    <source>
        <dbReference type="PROSITE" id="PS50011"/>
    </source>
</evidence>
<evidence type="ECO:0000256" key="6">
    <source>
        <dbReference type="SAM" id="MobiDB-lite"/>
    </source>
</evidence>
<evidence type="ECO:0000256" key="5">
    <source>
        <dbReference type="PROSITE-ProRule" id="PRU10141"/>
    </source>
</evidence>
<gene>
    <name evidence="9" type="ORF">GCM10009807_26590</name>
</gene>
<feature type="compositionally biased region" description="Gly residues" evidence="6">
    <location>
        <begin position="439"/>
        <end position="457"/>
    </location>
</feature>
<feature type="binding site" evidence="5">
    <location>
        <position position="49"/>
    </location>
    <ligand>
        <name>ATP</name>
        <dbReference type="ChEBI" id="CHEBI:30616"/>
    </ligand>
</feature>
<dbReference type="PROSITE" id="PS00108">
    <property type="entry name" value="PROTEIN_KINASE_ST"/>
    <property type="match status" value="1"/>
</dbReference>
<dbReference type="InterPro" id="IPR011009">
    <property type="entry name" value="Kinase-like_dom_sf"/>
</dbReference>
<dbReference type="EMBL" id="BAAAPK010000001">
    <property type="protein sequence ID" value="GAA1681331.1"/>
    <property type="molecule type" value="Genomic_DNA"/>
</dbReference>
<feature type="domain" description="Protein kinase" evidence="8">
    <location>
        <begin position="20"/>
        <end position="288"/>
    </location>
</feature>
<organism evidence="9 10">
    <name type="scientific">Microbacterium lacus</name>
    <dbReference type="NCBI Taxonomy" id="415217"/>
    <lineage>
        <taxon>Bacteria</taxon>
        <taxon>Bacillati</taxon>
        <taxon>Actinomycetota</taxon>
        <taxon>Actinomycetes</taxon>
        <taxon>Micrococcales</taxon>
        <taxon>Microbacteriaceae</taxon>
        <taxon>Microbacterium</taxon>
    </lineage>
</organism>
<keyword evidence="10" id="KW-1185">Reference proteome</keyword>
<name>A0ABN2H3D3_9MICO</name>